<feature type="compositionally biased region" description="Basic residues" evidence="1">
    <location>
        <begin position="37"/>
        <end position="49"/>
    </location>
</feature>
<reference evidence="3" key="2">
    <citation type="submission" date="2020-09" db="EMBL/GenBank/DDBJ databases">
        <authorList>
            <person name="Sun Q."/>
            <person name="Zhou Y."/>
        </authorList>
    </citation>
    <scope>NUCLEOTIDE SEQUENCE</scope>
    <source>
        <strain evidence="3">CGMCC 4.7312</strain>
    </source>
</reference>
<accession>A0A917U5G7</accession>
<organism evidence="3 4">
    <name type="scientific">Micromonospora sonchi</name>
    <dbReference type="NCBI Taxonomy" id="1763543"/>
    <lineage>
        <taxon>Bacteria</taxon>
        <taxon>Bacillati</taxon>
        <taxon>Actinomycetota</taxon>
        <taxon>Actinomycetes</taxon>
        <taxon>Micromonosporales</taxon>
        <taxon>Micromonosporaceae</taxon>
        <taxon>Micromonospora</taxon>
    </lineage>
</organism>
<evidence type="ECO:0008006" key="5">
    <source>
        <dbReference type="Google" id="ProtNLM"/>
    </source>
</evidence>
<sequence length="230" mass="24324">MVPLVREIPSVANEPSRSLGTAAADRYSSGLDGRPARPTRSHAHRHRGVTRPTREYAMTQPPAGGPTGPAGLPAPSGAAPGPGDRRGGARTASLALAVVLLLCAGGGVAAFLTLRNAESGEGAPEPSVAVDDFLTAVYQERDAAKAARLVCGAARDQDQIRGKVAEIETYVSTHQNPRFRWNTPTVDNETGDRATVTTTVTVTTADEKITDQDLRFTVIRRSGWWVCEVS</sequence>
<comment type="caution">
    <text evidence="3">The sequence shown here is derived from an EMBL/GenBank/DDBJ whole genome shotgun (WGS) entry which is preliminary data.</text>
</comment>
<evidence type="ECO:0000256" key="2">
    <source>
        <dbReference type="SAM" id="Phobius"/>
    </source>
</evidence>
<dbReference type="EMBL" id="BMNB01000032">
    <property type="protein sequence ID" value="GGM59731.1"/>
    <property type="molecule type" value="Genomic_DNA"/>
</dbReference>
<feature type="transmembrane region" description="Helical" evidence="2">
    <location>
        <begin position="94"/>
        <end position="114"/>
    </location>
</feature>
<proteinExistence type="predicted"/>
<reference evidence="3" key="1">
    <citation type="journal article" date="2014" name="Int. J. Syst. Evol. Microbiol.">
        <title>Complete genome sequence of Corynebacterium casei LMG S-19264T (=DSM 44701T), isolated from a smear-ripened cheese.</title>
        <authorList>
            <consortium name="US DOE Joint Genome Institute (JGI-PGF)"/>
            <person name="Walter F."/>
            <person name="Albersmeier A."/>
            <person name="Kalinowski J."/>
            <person name="Ruckert C."/>
        </authorList>
    </citation>
    <scope>NUCLEOTIDE SEQUENCE</scope>
    <source>
        <strain evidence="3">CGMCC 4.7312</strain>
    </source>
</reference>
<evidence type="ECO:0000313" key="3">
    <source>
        <dbReference type="EMBL" id="GGM59731.1"/>
    </source>
</evidence>
<protein>
    <recommendedName>
        <fullName evidence="5">Ig-like domain-containing protein</fullName>
    </recommendedName>
</protein>
<keyword evidence="2" id="KW-0812">Transmembrane</keyword>
<feature type="region of interest" description="Disordered" evidence="1">
    <location>
        <begin position="1"/>
        <end position="88"/>
    </location>
</feature>
<keyword evidence="2" id="KW-0472">Membrane</keyword>
<keyword evidence="4" id="KW-1185">Reference proteome</keyword>
<dbReference type="AlphaFoldDB" id="A0A917U5G7"/>
<gene>
    <name evidence="3" type="ORF">GCM10011608_51040</name>
</gene>
<evidence type="ECO:0000256" key="1">
    <source>
        <dbReference type="SAM" id="MobiDB-lite"/>
    </source>
</evidence>
<feature type="compositionally biased region" description="Low complexity" evidence="1">
    <location>
        <begin position="69"/>
        <end position="82"/>
    </location>
</feature>
<dbReference type="Proteomes" id="UP000608890">
    <property type="component" value="Unassembled WGS sequence"/>
</dbReference>
<evidence type="ECO:0000313" key="4">
    <source>
        <dbReference type="Proteomes" id="UP000608890"/>
    </source>
</evidence>
<keyword evidence="2" id="KW-1133">Transmembrane helix</keyword>
<name>A0A917U5G7_9ACTN</name>